<proteinExistence type="predicted"/>
<reference evidence="2" key="1">
    <citation type="submission" date="2023-03" db="EMBL/GenBank/DDBJ databases">
        <authorList>
            <person name="Steffen K."/>
            <person name="Cardenas P."/>
        </authorList>
    </citation>
    <scope>NUCLEOTIDE SEQUENCE</scope>
</reference>
<protein>
    <submittedName>
        <fullName evidence="2">Uncharacterized protein</fullName>
    </submittedName>
</protein>
<comment type="caution">
    <text evidence="2">The sequence shown here is derived from an EMBL/GenBank/DDBJ whole genome shotgun (WGS) entry which is preliminary data.</text>
</comment>
<evidence type="ECO:0000313" key="2">
    <source>
        <dbReference type="EMBL" id="CAI8010211.1"/>
    </source>
</evidence>
<feature type="region of interest" description="Disordered" evidence="1">
    <location>
        <begin position="85"/>
        <end position="122"/>
    </location>
</feature>
<sequence length="122" mass="14168">MIYERWIQENEDHSWKKLALCFGDVQLNPLARDIEQHFGFPSPSDRVTQVMDVPERDTSQDQQFSKEKDVPAMSLANPQDALIHQNRDTEHQAMVSRPEQLEVNETVTPMDTAASHHELRQE</sequence>
<evidence type="ECO:0000256" key="1">
    <source>
        <dbReference type="SAM" id="MobiDB-lite"/>
    </source>
</evidence>
<organism evidence="2 3">
    <name type="scientific">Geodia barretti</name>
    <name type="common">Barrett's horny sponge</name>
    <dbReference type="NCBI Taxonomy" id="519541"/>
    <lineage>
        <taxon>Eukaryota</taxon>
        <taxon>Metazoa</taxon>
        <taxon>Porifera</taxon>
        <taxon>Demospongiae</taxon>
        <taxon>Heteroscleromorpha</taxon>
        <taxon>Tetractinellida</taxon>
        <taxon>Astrophorina</taxon>
        <taxon>Geodiidae</taxon>
        <taxon>Geodia</taxon>
    </lineage>
</organism>
<evidence type="ECO:0000313" key="3">
    <source>
        <dbReference type="Proteomes" id="UP001174909"/>
    </source>
</evidence>
<keyword evidence="3" id="KW-1185">Reference proteome</keyword>
<accession>A0AA35WAM4</accession>
<name>A0AA35WAM4_GEOBA</name>
<gene>
    <name evidence="2" type="ORF">GBAR_LOCUS6741</name>
</gene>
<dbReference type="EMBL" id="CASHTH010001019">
    <property type="protein sequence ID" value="CAI8010211.1"/>
    <property type="molecule type" value="Genomic_DNA"/>
</dbReference>
<dbReference type="AlphaFoldDB" id="A0AA35WAM4"/>
<dbReference type="Proteomes" id="UP001174909">
    <property type="component" value="Unassembled WGS sequence"/>
</dbReference>